<keyword evidence="6" id="KW-0057">Aromatic amino acid biosynthesis</keyword>
<evidence type="ECO:0000313" key="10">
    <source>
        <dbReference type="EMBL" id="SVB55656.1"/>
    </source>
</evidence>
<dbReference type="Gene3D" id="3.20.20.70">
    <property type="entry name" value="Aldolase class I"/>
    <property type="match status" value="1"/>
</dbReference>
<organism evidence="10">
    <name type="scientific">marine metagenome</name>
    <dbReference type="NCBI Taxonomy" id="408172"/>
    <lineage>
        <taxon>unclassified sequences</taxon>
        <taxon>metagenomes</taxon>
        <taxon>ecological metagenomes</taxon>
    </lineage>
</organism>
<dbReference type="InterPro" id="IPR011060">
    <property type="entry name" value="RibuloseP-bd_barrel"/>
</dbReference>
<accession>A0A382EY31</accession>
<dbReference type="PROSITE" id="PS00167">
    <property type="entry name" value="TRP_SYNTHASE_ALPHA"/>
    <property type="match status" value="1"/>
</dbReference>
<dbReference type="InterPro" id="IPR002028">
    <property type="entry name" value="Trp_synthase_suA"/>
</dbReference>
<comment type="pathway">
    <text evidence="1">Amino-acid biosynthesis; L-tryptophan biosynthesis; L-tryptophan from chorismate: step 5/5.</text>
</comment>
<evidence type="ECO:0000256" key="1">
    <source>
        <dbReference type="ARBA" id="ARBA00004733"/>
    </source>
</evidence>
<evidence type="ECO:0000259" key="9">
    <source>
        <dbReference type="PROSITE" id="PS50972"/>
    </source>
</evidence>
<dbReference type="UniPathway" id="UPA00035">
    <property type="reaction ID" value="UER00044"/>
</dbReference>
<dbReference type="GO" id="GO:0042558">
    <property type="term" value="P:pteridine-containing compound metabolic process"/>
    <property type="evidence" value="ECO:0007669"/>
    <property type="project" value="InterPro"/>
</dbReference>
<dbReference type="GO" id="GO:0004834">
    <property type="term" value="F:tryptophan synthase activity"/>
    <property type="evidence" value="ECO:0007669"/>
    <property type="project" value="UniProtKB-EC"/>
</dbReference>
<evidence type="ECO:0000256" key="6">
    <source>
        <dbReference type="ARBA" id="ARBA00023141"/>
    </source>
</evidence>
<keyword evidence="7" id="KW-0456">Lyase</keyword>
<proteinExistence type="predicted"/>
<protein>
    <recommendedName>
        <fullName evidence="3">tryptophan synthase</fullName>
        <ecNumber evidence="3">4.2.1.20</ecNumber>
    </recommendedName>
</protein>
<dbReference type="AlphaFoldDB" id="A0A382EY31"/>
<dbReference type="InterPro" id="IPR013785">
    <property type="entry name" value="Aldolase_TIM"/>
</dbReference>
<dbReference type="PROSITE" id="PS50972">
    <property type="entry name" value="PTERIN_BINDING"/>
    <property type="match status" value="1"/>
</dbReference>
<feature type="domain" description="Pterin-binding" evidence="9">
    <location>
        <begin position="1"/>
        <end position="60"/>
    </location>
</feature>
<keyword evidence="4" id="KW-0028">Amino-acid biosynthesis</keyword>
<dbReference type="PANTHER" id="PTHR43406">
    <property type="entry name" value="TRYPTOPHAN SYNTHASE, ALPHA CHAIN"/>
    <property type="match status" value="1"/>
</dbReference>
<evidence type="ECO:0000256" key="3">
    <source>
        <dbReference type="ARBA" id="ARBA00012043"/>
    </source>
</evidence>
<sequence length="60" mass="5874">VRAVADAGADVIEIGIPFSDPVMDGPTIQAANDRALASGATPTSILTQVSGLDAGVPLAV</sequence>
<dbReference type="EC" id="4.2.1.20" evidence="3"/>
<dbReference type="InterPro" id="IPR000489">
    <property type="entry name" value="Pterin-binding_dom"/>
</dbReference>
<reference evidence="10" key="1">
    <citation type="submission" date="2018-05" db="EMBL/GenBank/DDBJ databases">
        <authorList>
            <person name="Lanie J.A."/>
            <person name="Ng W.-L."/>
            <person name="Kazmierczak K.M."/>
            <person name="Andrzejewski T.M."/>
            <person name="Davidsen T.M."/>
            <person name="Wayne K.J."/>
            <person name="Tettelin H."/>
            <person name="Glass J.I."/>
            <person name="Rusch D."/>
            <person name="Podicherti R."/>
            <person name="Tsui H.-C.T."/>
            <person name="Winkler M.E."/>
        </authorList>
    </citation>
    <scope>NUCLEOTIDE SEQUENCE</scope>
</reference>
<dbReference type="PANTHER" id="PTHR43406:SF1">
    <property type="entry name" value="TRYPTOPHAN SYNTHASE ALPHA CHAIN, CHLOROPLASTIC"/>
    <property type="match status" value="1"/>
</dbReference>
<gene>
    <name evidence="10" type="ORF">METZ01_LOCUS208510</name>
</gene>
<dbReference type="GO" id="GO:0005829">
    <property type="term" value="C:cytosol"/>
    <property type="evidence" value="ECO:0007669"/>
    <property type="project" value="TreeGrafter"/>
</dbReference>
<dbReference type="Pfam" id="PF00290">
    <property type="entry name" value="Trp_syntA"/>
    <property type="match status" value="1"/>
</dbReference>
<name>A0A382EY31_9ZZZZ</name>
<dbReference type="EMBL" id="UINC01046976">
    <property type="protein sequence ID" value="SVB55656.1"/>
    <property type="molecule type" value="Genomic_DNA"/>
</dbReference>
<evidence type="ECO:0000256" key="2">
    <source>
        <dbReference type="ARBA" id="ARBA00011270"/>
    </source>
</evidence>
<dbReference type="SUPFAM" id="SSF51366">
    <property type="entry name" value="Ribulose-phoshate binding barrel"/>
    <property type="match status" value="1"/>
</dbReference>
<comment type="catalytic activity">
    <reaction evidence="8">
        <text>(1S,2R)-1-C-(indol-3-yl)glycerol 3-phosphate + L-serine = D-glyceraldehyde 3-phosphate + L-tryptophan + H2O</text>
        <dbReference type="Rhea" id="RHEA:10532"/>
        <dbReference type="ChEBI" id="CHEBI:15377"/>
        <dbReference type="ChEBI" id="CHEBI:33384"/>
        <dbReference type="ChEBI" id="CHEBI:57912"/>
        <dbReference type="ChEBI" id="CHEBI:58866"/>
        <dbReference type="ChEBI" id="CHEBI:59776"/>
        <dbReference type="EC" id="4.2.1.20"/>
    </reaction>
</comment>
<keyword evidence="5" id="KW-0822">Tryptophan biosynthesis</keyword>
<dbReference type="InterPro" id="IPR018204">
    <property type="entry name" value="Trp_synthase_alpha_AS"/>
</dbReference>
<evidence type="ECO:0000256" key="5">
    <source>
        <dbReference type="ARBA" id="ARBA00022822"/>
    </source>
</evidence>
<comment type="subunit">
    <text evidence="2">Tetramer of two alpha and two beta chains.</text>
</comment>
<evidence type="ECO:0000256" key="4">
    <source>
        <dbReference type="ARBA" id="ARBA00022605"/>
    </source>
</evidence>
<feature type="non-terminal residue" evidence="10">
    <location>
        <position position="1"/>
    </location>
</feature>
<feature type="non-terminal residue" evidence="10">
    <location>
        <position position="60"/>
    </location>
</feature>
<evidence type="ECO:0000256" key="8">
    <source>
        <dbReference type="ARBA" id="ARBA00049047"/>
    </source>
</evidence>
<evidence type="ECO:0000256" key="7">
    <source>
        <dbReference type="ARBA" id="ARBA00023239"/>
    </source>
</evidence>